<dbReference type="GO" id="GO:0005886">
    <property type="term" value="C:plasma membrane"/>
    <property type="evidence" value="ECO:0007669"/>
    <property type="project" value="UniProtKB-SubCell"/>
</dbReference>
<gene>
    <name evidence="13" type="ORF">LEL_08997</name>
</gene>
<protein>
    <recommendedName>
        <fullName evidence="3">Molybdate-anion transporter</fullName>
    </recommendedName>
    <alternativeName>
        <fullName evidence="10">Major facilitator superfamily domain-containing protein 5</fullName>
    </alternativeName>
    <alternativeName>
        <fullName evidence="11">Molybdate transporter 2 homolog</fullName>
    </alternativeName>
</protein>
<feature type="transmembrane region" description="Helical" evidence="12">
    <location>
        <begin position="387"/>
        <end position="408"/>
    </location>
</feature>
<dbReference type="Gene3D" id="1.20.1250.20">
    <property type="entry name" value="MFS general substrate transporter like domains"/>
    <property type="match status" value="1"/>
</dbReference>
<dbReference type="STRING" id="1081108.A0A162JP76"/>
<evidence type="ECO:0000256" key="6">
    <source>
        <dbReference type="ARBA" id="ARBA00022692"/>
    </source>
</evidence>
<feature type="transmembrane region" description="Helical" evidence="12">
    <location>
        <begin position="289"/>
        <end position="310"/>
    </location>
</feature>
<dbReference type="InterPro" id="IPR008509">
    <property type="entry name" value="MOT2/MFSD5"/>
</dbReference>
<evidence type="ECO:0000256" key="11">
    <source>
        <dbReference type="ARBA" id="ARBA00032555"/>
    </source>
</evidence>
<feature type="transmembrane region" description="Helical" evidence="12">
    <location>
        <begin position="363"/>
        <end position="381"/>
    </location>
</feature>
<dbReference type="PANTHER" id="PTHR23516">
    <property type="entry name" value="SAM (S-ADENOSYL METHIONINE) TRANSPORTER"/>
    <property type="match status" value="1"/>
</dbReference>
<sequence length="448" mass="48431">MDFYQLSLGLLVAVNTGLLWAQYRRKSGNGGFANDKNSMSSVSSYNFHLTFFVPYAMAVAADWLQGPHIYAIYKYEKNLPEKVVAALYATGFAAGGISASFAGTLADRFGRKRACLLYCALYFLTCLSMVSENLTVLFLGRFAGGVSTTLLFSVFEAWMISDYHERGLHIASVNPDVGVAVDMQEMGDAEGEKGAETASSTPLDGIFSTMTTLSCVVAIASGVVGDMLVTASGTRTWPFMAAMFCSIMAAAIIATCWRENYGSTSWGSSGHSPLPSTFRRFAFLRDPKILAIGLTTCVFEGTMYLFIFFWSAALKNAHDIVPNSVSTAELPFGLIFSSFMCTMLAGSAIFGRLRSCGSSSSDILLGVIVVVSCCLGLTVSVQDERLLFFAFCIIEGCIGVYFPAMASLKSQLVDDNIRGRVYSVLRAPLNVFVVVAHCLDEEVRESSS</sequence>
<dbReference type="AlphaFoldDB" id="A0A162JP76"/>
<evidence type="ECO:0000256" key="5">
    <source>
        <dbReference type="ARBA" id="ARBA00022475"/>
    </source>
</evidence>
<comment type="caution">
    <text evidence="13">The sequence shown here is derived from an EMBL/GenBank/DDBJ whole genome shotgun (WGS) entry which is preliminary data.</text>
</comment>
<evidence type="ECO:0000256" key="8">
    <source>
        <dbReference type="ARBA" id="ARBA00023065"/>
    </source>
</evidence>
<reference evidence="13 14" key="1">
    <citation type="journal article" date="2016" name="Genome Biol. Evol.">
        <title>Divergent and convergent evolution of fungal pathogenicity.</title>
        <authorList>
            <person name="Shang Y."/>
            <person name="Xiao G."/>
            <person name="Zheng P."/>
            <person name="Cen K."/>
            <person name="Zhan S."/>
            <person name="Wang C."/>
        </authorList>
    </citation>
    <scope>NUCLEOTIDE SEQUENCE [LARGE SCALE GENOMIC DNA]</scope>
    <source>
        <strain evidence="13 14">RCEF 1005</strain>
    </source>
</reference>
<accession>A0A162JP76</accession>
<dbReference type="InterPro" id="IPR036259">
    <property type="entry name" value="MFS_trans_sf"/>
</dbReference>
<feature type="transmembrane region" description="Helical" evidence="12">
    <location>
        <begin position="44"/>
        <end position="63"/>
    </location>
</feature>
<dbReference type="GO" id="GO:0015098">
    <property type="term" value="F:molybdate ion transmembrane transporter activity"/>
    <property type="evidence" value="ECO:0007669"/>
    <property type="project" value="InterPro"/>
</dbReference>
<keyword evidence="5" id="KW-1003">Cell membrane</keyword>
<dbReference type="SUPFAM" id="SSF103473">
    <property type="entry name" value="MFS general substrate transporter"/>
    <property type="match status" value="2"/>
</dbReference>
<evidence type="ECO:0000313" key="13">
    <source>
        <dbReference type="EMBL" id="OAA71762.1"/>
    </source>
</evidence>
<name>A0A162JP76_CORDF</name>
<feature type="transmembrane region" description="Helical" evidence="12">
    <location>
        <begin position="83"/>
        <end position="102"/>
    </location>
</feature>
<evidence type="ECO:0000256" key="3">
    <source>
        <dbReference type="ARBA" id="ARBA00021242"/>
    </source>
</evidence>
<comment type="function">
    <text evidence="1">Mediates high-affinity intracellular uptake of the rare oligo-element molybdenum.</text>
</comment>
<keyword evidence="9 12" id="KW-0472">Membrane</keyword>
<dbReference type="PANTHER" id="PTHR23516:SF1">
    <property type="entry name" value="MOLYBDATE-ANION TRANSPORTER"/>
    <property type="match status" value="1"/>
</dbReference>
<keyword evidence="8" id="KW-0406">Ion transport</keyword>
<keyword evidence="6 12" id="KW-0812">Transmembrane</keyword>
<organism evidence="13 14">
    <name type="scientific">Akanthomyces lecanii RCEF 1005</name>
    <dbReference type="NCBI Taxonomy" id="1081108"/>
    <lineage>
        <taxon>Eukaryota</taxon>
        <taxon>Fungi</taxon>
        <taxon>Dikarya</taxon>
        <taxon>Ascomycota</taxon>
        <taxon>Pezizomycotina</taxon>
        <taxon>Sordariomycetes</taxon>
        <taxon>Hypocreomycetidae</taxon>
        <taxon>Hypocreales</taxon>
        <taxon>Cordycipitaceae</taxon>
        <taxon>Akanthomyces</taxon>
        <taxon>Cordyceps confragosa</taxon>
    </lineage>
</organism>
<dbReference type="Proteomes" id="UP000076881">
    <property type="component" value="Unassembled WGS sequence"/>
</dbReference>
<evidence type="ECO:0000313" key="14">
    <source>
        <dbReference type="Proteomes" id="UP000076881"/>
    </source>
</evidence>
<feature type="transmembrane region" description="Helical" evidence="12">
    <location>
        <begin position="237"/>
        <end position="257"/>
    </location>
</feature>
<keyword evidence="14" id="KW-1185">Reference proteome</keyword>
<dbReference type="EMBL" id="AZHF01000008">
    <property type="protein sequence ID" value="OAA71762.1"/>
    <property type="molecule type" value="Genomic_DNA"/>
</dbReference>
<evidence type="ECO:0000256" key="4">
    <source>
        <dbReference type="ARBA" id="ARBA00022448"/>
    </source>
</evidence>
<dbReference type="Pfam" id="PF05631">
    <property type="entry name" value="MFS_5"/>
    <property type="match status" value="2"/>
</dbReference>
<evidence type="ECO:0000256" key="12">
    <source>
        <dbReference type="SAM" id="Phobius"/>
    </source>
</evidence>
<evidence type="ECO:0000256" key="1">
    <source>
        <dbReference type="ARBA" id="ARBA00003019"/>
    </source>
</evidence>
<feature type="transmembrane region" description="Helical" evidence="12">
    <location>
        <begin position="6"/>
        <end position="23"/>
    </location>
</feature>
<dbReference type="GO" id="GO:0006811">
    <property type="term" value="P:monoatomic ion transport"/>
    <property type="evidence" value="ECO:0007669"/>
    <property type="project" value="UniProtKB-KW"/>
</dbReference>
<feature type="transmembrane region" description="Helical" evidence="12">
    <location>
        <begin position="114"/>
        <end position="131"/>
    </location>
</feature>
<evidence type="ECO:0000256" key="2">
    <source>
        <dbReference type="ARBA" id="ARBA00004651"/>
    </source>
</evidence>
<proteinExistence type="predicted"/>
<comment type="subcellular location">
    <subcellularLocation>
        <location evidence="2">Cell membrane</location>
        <topology evidence="2">Multi-pass membrane protein</topology>
    </subcellularLocation>
</comment>
<keyword evidence="7 12" id="KW-1133">Transmembrane helix</keyword>
<evidence type="ECO:0000256" key="9">
    <source>
        <dbReference type="ARBA" id="ARBA00023136"/>
    </source>
</evidence>
<evidence type="ECO:0000256" key="10">
    <source>
        <dbReference type="ARBA" id="ARBA00030646"/>
    </source>
</evidence>
<dbReference type="OrthoDB" id="263957at2759"/>
<feature type="transmembrane region" description="Helical" evidence="12">
    <location>
        <begin position="330"/>
        <end position="351"/>
    </location>
</feature>
<keyword evidence="4" id="KW-0813">Transport</keyword>
<evidence type="ECO:0000256" key="7">
    <source>
        <dbReference type="ARBA" id="ARBA00022989"/>
    </source>
</evidence>